<dbReference type="HOGENOM" id="CLU_2167541_0_0_4"/>
<dbReference type="Proteomes" id="UP000027604">
    <property type="component" value="Chromosome I"/>
</dbReference>
<name>W0VAT9_9BURK</name>
<gene>
    <name evidence="2" type="ORF">GJA_3777</name>
</gene>
<proteinExistence type="predicted"/>
<organism evidence="2 3">
    <name type="scientific">Janthinobacterium agaricidamnosum NBRC 102515 = DSM 9628</name>
    <dbReference type="NCBI Taxonomy" id="1349767"/>
    <lineage>
        <taxon>Bacteria</taxon>
        <taxon>Pseudomonadati</taxon>
        <taxon>Pseudomonadota</taxon>
        <taxon>Betaproteobacteria</taxon>
        <taxon>Burkholderiales</taxon>
        <taxon>Oxalobacteraceae</taxon>
        <taxon>Janthinobacterium</taxon>
    </lineage>
</organism>
<keyword evidence="1" id="KW-0472">Membrane</keyword>
<feature type="transmembrane region" description="Helical" evidence="1">
    <location>
        <begin position="36"/>
        <end position="59"/>
    </location>
</feature>
<feature type="transmembrane region" description="Helical" evidence="1">
    <location>
        <begin position="6"/>
        <end position="24"/>
    </location>
</feature>
<dbReference type="AlphaFoldDB" id="W0VAT9"/>
<evidence type="ECO:0000313" key="3">
    <source>
        <dbReference type="Proteomes" id="UP000027604"/>
    </source>
</evidence>
<keyword evidence="1" id="KW-1133">Transmembrane helix</keyword>
<accession>W0VAT9</accession>
<evidence type="ECO:0000313" key="2">
    <source>
        <dbReference type="EMBL" id="CDG84392.1"/>
    </source>
</evidence>
<dbReference type="Pfam" id="PF20460">
    <property type="entry name" value="DUF6713"/>
    <property type="match status" value="1"/>
</dbReference>
<dbReference type="KEGG" id="jag:GJA_3777"/>
<protein>
    <submittedName>
        <fullName evidence="2">Putative membrane protein</fullName>
    </submittedName>
</protein>
<dbReference type="EMBL" id="HG322949">
    <property type="protein sequence ID" value="CDG84392.1"/>
    <property type="molecule type" value="Genomic_DNA"/>
</dbReference>
<sequence>MFHLPGGIQGFLLFNILVVPLVFLGYQHVILSSPKAFVSAAGCAALGIATFVIHAGFAVTGHEQFQLPLSMAIIVLCLASGLWLLWELRGFRSSKAVADGRRDAICRSER</sequence>
<keyword evidence="3" id="KW-1185">Reference proteome</keyword>
<feature type="transmembrane region" description="Helical" evidence="1">
    <location>
        <begin position="65"/>
        <end position="86"/>
    </location>
</feature>
<reference evidence="2 3" key="1">
    <citation type="journal article" date="2015" name="Genome Announc.">
        <title>Genome Sequence of Mushroom Soft-Rot Pathogen Janthinobacterium agaricidamnosum.</title>
        <authorList>
            <person name="Graupner K."/>
            <person name="Lackner G."/>
            <person name="Hertweck C."/>
        </authorList>
    </citation>
    <scope>NUCLEOTIDE SEQUENCE [LARGE SCALE GENOMIC DNA]</scope>
    <source>
        <strain evidence="3">NBRC 102515 / DSM 9628</strain>
    </source>
</reference>
<keyword evidence="1" id="KW-0812">Transmembrane</keyword>
<dbReference type="InterPro" id="IPR046559">
    <property type="entry name" value="DUF6713"/>
</dbReference>
<evidence type="ECO:0000256" key="1">
    <source>
        <dbReference type="SAM" id="Phobius"/>
    </source>
</evidence>